<proteinExistence type="predicted"/>
<name>A0A5S9MHD4_BACIA</name>
<evidence type="ECO:0000256" key="1">
    <source>
        <dbReference type="ARBA" id="ARBA00023235"/>
    </source>
</evidence>
<dbReference type="EMBL" id="AP021906">
    <property type="protein sequence ID" value="BBP91026.1"/>
    <property type="molecule type" value="Genomic_DNA"/>
</dbReference>
<gene>
    <name evidence="4" type="ORF">BsIDN1_46440</name>
</gene>
<protein>
    <recommendedName>
        <fullName evidence="3">L-arabinose isomerase N-terminal domain-containing protein</fullName>
    </recommendedName>
</protein>
<dbReference type="AlphaFoldDB" id="A0A5S9MHD4"/>
<keyword evidence="2" id="KW-0119">Carbohydrate metabolism</keyword>
<dbReference type="InterPro" id="IPR055389">
    <property type="entry name" value="AraA_N"/>
</dbReference>
<dbReference type="InterPro" id="IPR009015">
    <property type="entry name" value="Fucose_isomerase_N/cen_sf"/>
</dbReference>
<sequence length="76" mass="8612">MTDALNESGLLPYPVILQNLAVSADQITQLMKEVNYRDEVVGVMTWMHTFSPAKMWIRGTSLLQKSLFFAPCHTIL</sequence>
<dbReference type="PANTHER" id="PTHR38464">
    <property type="entry name" value="L-ARABINOSE ISOMERASE"/>
    <property type="match status" value="1"/>
</dbReference>
<dbReference type="GO" id="GO:0008733">
    <property type="term" value="F:L-arabinose isomerase activity"/>
    <property type="evidence" value="ECO:0007669"/>
    <property type="project" value="InterPro"/>
</dbReference>
<dbReference type="InterPro" id="IPR003762">
    <property type="entry name" value="Lara_isomerase"/>
</dbReference>
<evidence type="ECO:0000259" key="3">
    <source>
        <dbReference type="Pfam" id="PF02610"/>
    </source>
</evidence>
<dbReference type="GO" id="GO:0005829">
    <property type="term" value="C:cytosol"/>
    <property type="evidence" value="ECO:0007669"/>
    <property type="project" value="TreeGrafter"/>
</dbReference>
<dbReference type="GO" id="GO:0019569">
    <property type="term" value="P:L-arabinose catabolic process to D-xylulose 5-phosphate"/>
    <property type="evidence" value="ECO:0007669"/>
    <property type="project" value="TreeGrafter"/>
</dbReference>
<evidence type="ECO:0000313" key="5">
    <source>
        <dbReference type="Proteomes" id="UP000464658"/>
    </source>
</evidence>
<evidence type="ECO:0000313" key="4">
    <source>
        <dbReference type="EMBL" id="BBP91026.1"/>
    </source>
</evidence>
<dbReference type="InterPro" id="IPR038583">
    <property type="entry name" value="AraA_N_sf"/>
</dbReference>
<accession>A0A5S9MHD4</accession>
<dbReference type="SUPFAM" id="SSF53743">
    <property type="entry name" value="FucI/AraA N-terminal and middle domains"/>
    <property type="match status" value="1"/>
</dbReference>
<dbReference type="Gene3D" id="3.40.50.10940">
    <property type="match status" value="1"/>
</dbReference>
<keyword evidence="1" id="KW-0413">Isomerase</keyword>
<feature type="domain" description="L-arabinose isomerase N-terminal" evidence="3">
    <location>
        <begin position="1"/>
        <end position="68"/>
    </location>
</feature>
<reference evidence="4 5" key="1">
    <citation type="submission" date="2019-12" db="EMBL/GenBank/DDBJ databases">
        <title>Full genome sequence of a Bacillus safensis strain isolated from commercially available natto in Indonesia.</title>
        <authorList>
            <person name="Yoshida M."/>
            <person name="Uomi M."/>
            <person name="Waturangi D."/>
            <person name="Ekaputri J.J."/>
            <person name="Setiamarga D.H.E."/>
        </authorList>
    </citation>
    <scope>NUCLEOTIDE SEQUENCE [LARGE SCALE GENOMIC DNA]</scope>
    <source>
        <strain evidence="4 5">IDN1</strain>
    </source>
</reference>
<dbReference type="Pfam" id="PF02610">
    <property type="entry name" value="AraA_N"/>
    <property type="match status" value="1"/>
</dbReference>
<dbReference type="PANTHER" id="PTHR38464:SF1">
    <property type="entry name" value="L-ARABINOSE ISOMERASE"/>
    <property type="match status" value="1"/>
</dbReference>
<dbReference type="Proteomes" id="UP000464658">
    <property type="component" value="Chromosome"/>
</dbReference>
<organism evidence="4 5">
    <name type="scientific">Bacillus safensis</name>
    <dbReference type="NCBI Taxonomy" id="561879"/>
    <lineage>
        <taxon>Bacteria</taxon>
        <taxon>Bacillati</taxon>
        <taxon>Bacillota</taxon>
        <taxon>Bacilli</taxon>
        <taxon>Bacillales</taxon>
        <taxon>Bacillaceae</taxon>
        <taxon>Bacillus</taxon>
    </lineage>
</organism>
<evidence type="ECO:0000256" key="2">
    <source>
        <dbReference type="ARBA" id="ARBA00023277"/>
    </source>
</evidence>